<proteinExistence type="predicted"/>
<gene>
    <name evidence="2" type="ORF">B0T26DRAFT_675608</name>
</gene>
<dbReference type="EMBL" id="JAUIRO010000004">
    <property type="protein sequence ID" value="KAK0717277.1"/>
    <property type="molecule type" value="Genomic_DNA"/>
</dbReference>
<comment type="caution">
    <text evidence="2">The sequence shown here is derived from an EMBL/GenBank/DDBJ whole genome shotgun (WGS) entry which is preliminary data.</text>
</comment>
<dbReference type="RefSeq" id="XP_060296070.1">
    <property type="nucleotide sequence ID" value="XM_060439854.1"/>
</dbReference>
<dbReference type="Proteomes" id="UP001172101">
    <property type="component" value="Unassembled WGS sequence"/>
</dbReference>
<reference evidence="2" key="1">
    <citation type="submission" date="2023-06" db="EMBL/GenBank/DDBJ databases">
        <title>Genome-scale phylogeny and comparative genomics of the fungal order Sordariales.</title>
        <authorList>
            <consortium name="Lawrence Berkeley National Laboratory"/>
            <person name="Hensen N."/>
            <person name="Bonometti L."/>
            <person name="Westerberg I."/>
            <person name="Brannstrom I.O."/>
            <person name="Guillou S."/>
            <person name="Cros-Aarteil S."/>
            <person name="Calhoun S."/>
            <person name="Haridas S."/>
            <person name="Kuo A."/>
            <person name="Mondo S."/>
            <person name="Pangilinan J."/>
            <person name="Riley R."/>
            <person name="LaButti K."/>
            <person name="Andreopoulos B."/>
            <person name="Lipzen A."/>
            <person name="Chen C."/>
            <person name="Yanf M."/>
            <person name="Daum C."/>
            <person name="Ng V."/>
            <person name="Clum A."/>
            <person name="Steindorff A."/>
            <person name="Ohm R."/>
            <person name="Martin F."/>
            <person name="Silar P."/>
            <person name="Natvig D."/>
            <person name="Lalanne C."/>
            <person name="Gautier V."/>
            <person name="Ament-velasquez S.L."/>
            <person name="Kruys A."/>
            <person name="Hutchinson M.I."/>
            <person name="Powell A.J."/>
            <person name="Barry K."/>
            <person name="Miller A.N."/>
            <person name="Grigoriev I.V."/>
            <person name="Debuchy R."/>
            <person name="Gladieux P."/>
            <person name="Thoren M.H."/>
            <person name="Johannesson H."/>
        </authorList>
    </citation>
    <scope>NUCLEOTIDE SEQUENCE</scope>
    <source>
        <strain evidence="2">SMH2392-1A</strain>
    </source>
</reference>
<sequence length="213" mass="23921">MSTIQSRKIADAATAIMLHAKNIQHPWGILSRLRTMELHVLDSELPPKRFCILAKEIKLVQIEVPHRGLLALWEPRAKPYSPLISLLSPFSTYSVTTQISSASSGTLSTAGTLRRSSLPHIRAAKTTLPKLKPLENKTQPFEFHRPQPVQQQHMALALEPWLSRILALPEPRKRCPLPTGQPTVEPPTKRARPSLTDEYEPLANRTCLSLSRK</sequence>
<evidence type="ECO:0000256" key="1">
    <source>
        <dbReference type="SAM" id="MobiDB-lite"/>
    </source>
</evidence>
<dbReference type="GeneID" id="85323124"/>
<evidence type="ECO:0000313" key="3">
    <source>
        <dbReference type="Proteomes" id="UP001172101"/>
    </source>
</evidence>
<accession>A0AA40DXH6</accession>
<keyword evidence="3" id="KW-1185">Reference proteome</keyword>
<organism evidence="2 3">
    <name type="scientific">Lasiosphaeria miniovina</name>
    <dbReference type="NCBI Taxonomy" id="1954250"/>
    <lineage>
        <taxon>Eukaryota</taxon>
        <taxon>Fungi</taxon>
        <taxon>Dikarya</taxon>
        <taxon>Ascomycota</taxon>
        <taxon>Pezizomycotina</taxon>
        <taxon>Sordariomycetes</taxon>
        <taxon>Sordariomycetidae</taxon>
        <taxon>Sordariales</taxon>
        <taxon>Lasiosphaeriaceae</taxon>
        <taxon>Lasiosphaeria</taxon>
    </lineage>
</organism>
<evidence type="ECO:0000313" key="2">
    <source>
        <dbReference type="EMBL" id="KAK0717277.1"/>
    </source>
</evidence>
<dbReference type="AlphaFoldDB" id="A0AA40DXH6"/>
<protein>
    <submittedName>
        <fullName evidence="2">Uncharacterized protein</fullName>
    </submittedName>
</protein>
<name>A0AA40DXH6_9PEZI</name>
<feature type="region of interest" description="Disordered" evidence="1">
    <location>
        <begin position="172"/>
        <end position="213"/>
    </location>
</feature>